<dbReference type="Pfam" id="PF09431">
    <property type="entry name" value="SPIN90_LRD"/>
    <property type="match status" value="1"/>
</dbReference>
<feature type="domain" description="SPIN90/Ldb17 leucine-rich" evidence="2">
    <location>
        <begin position="180"/>
        <end position="306"/>
    </location>
</feature>
<feature type="region of interest" description="Disordered" evidence="1">
    <location>
        <begin position="323"/>
        <end position="357"/>
    </location>
</feature>
<dbReference type="OrthoDB" id="445362at2759"/>
<dbReference type="GO" id="GO:0000147">
    <property type="term" value="P:actin cortical patch assembly"/>
    <property type="evidence" value="ECO:0007669"/>
    <property type="project" value="TreeGrafter"/>
</dbReference>
<dbReference type="InterPro" id="IPR018556">
    <property type="entry name" value="SPIN90/Ldb17_LRD"/>
</dbReference>
<name>A0A507FJ04_9FUNG</name>
<protein>
    <recommendedName>
        <fullName evidence="2">SPIN90/Ldb17 leucine-rich domain-containing protein</fullName>
    </recommendedName>
</protein>
<dbReference type="EMBL" id="QEAP01000051">
    <property type="protein sequence ID" value="TPX76284.1"/>
    <property type="molecule type" value="Genomic_DNA"/>
</dbReference>
<dbReference type="GO" id="GO:0006897">
    <property type="term" value="P:endocytosis"/>
    <property type="evidence" value="ECO:0007669"/>
    <property type="project" value="TreeGrafter"/>
</dbReference>
<comment type="caution">
    <text evidence="3">The sequence shown here is derived from an EMBL/GenBank/DDBJ whole genome shotgun (WGS) entry which is preliminary data.</text>
</comment>
<keyword evidence="4" id="KW-1185">Reference proteome</keyword>
<reference evidence="3 4" key="1">
    <citation type="journal article" date="2019" name="Sci. Rep.">
        <title>Comparative genomics of chytrid fungi reveal insights into the obligate biotrophic and pathogenic lifestyle of Synchytrium endobioticum.</title>
        <authorList>
            <person name="van de Vossenberg B.T.L.H."/>
            <person name="Warris S."/>
            <person name="Nguyen H.D.T."/>
            <person name="van Gent-Pelzer M.P.E."/>
            <person name="Joly D.L."/>
            <person name="van de Geest H.C."/>
            <person name="Bonants P.J.M."/>
            <person name="Smith D.S."/>
            <person name="Levesque C.A."/>
            <person name="van der Lee T.A.J."/>
        </authorList>
    </citation>
    <scope>NUCLEOTIDE SEQUENCE [LARGE SCALE GENOMIC DNA]</scope>
    <source>
        <strain evidence="3 4">CBS 675.73</strain>
    </source>
</reference>
<dbReference type="PANTHER" id="PTHR13357">
    <property type="entry name" value="SH3 ADAPTER PROTEIN SPIN90 NCK INTERACTING PROTEIN WITH SH3 DOMAIN"/>
    <property type="match status" value="1"/>
</dbReference>
<dbReference type="AlphaFoldDB" id="A0A507FJ04"/>
<organism evidence="3 4">
    <name type="scientific">Chytriomyces confervae</name>
    <dbReference type="NCBI Taxonomy" id="246404"/>
    <lineage>
        <taxon>Eukaryota</taxon>
        <taxon>Fungi</taxon>
        <taxon>Fungi incertae sedis</taxon>
        <taxon>Chytridiomycota</taxon>
        <taxon>Chytridiomycota incertae sedis</taxon>
        <taxon>Chytridiomycetes</taxon>
        <taxon>Chytridiales</taxon>
        <taxon>Chytriomycetaceae</taxon>
        <taxon>Chytriomyces</taxon>
    </lineage>
</organism>
<evidence type="ECO:0000256" key="1">
    <source>
        <dbReference type="SAM" id="MobiDB-lite"/>
    </source>
</evidence>
<sequence length="380" mass="42572">MSERLYELVTDLHAALDTAADADSCVDSVVNLLTDNSELIRSDNDMEILCEDVLRHSCVDSISDDALAELLCIWRGLHLTESAEPSQLERGFVVLSLAYYLGHVYGANVFRKIGQYMDSLLIPVVSNCSRHRVHIPAVRLLYEVCLLQELSLSELDEFSMEMIAVLLDSVEKTACSDQLEEYNFSILKLLLALNDQYMKKNHAREVIENRIIACLATRLYMGKSLGANVIFMFNRADNPRVQRLIIRFFMRMLKSDPTSGFFYTNDLKVMLDVILREARSVADENEELQQGYLNVLPPLLHNPQIKGYKAADVSVLLSDLRRVGSSGGADSPRLGSPIRSETGASSPMTGVMGTSGVRPSTRRVAERVFLECRDVLLVQD</sequence>
<evidence type="ECO:0000313" key="4">
    <source>
        <dbReference type="Proteomes" id="UP000320333"/>
    </source>
</evidence>
<proteinExistence type="predicted"/>
<dbReference type="GO" id="GO:0071933">
    <property type="term" value="F:Arp2/3 complex binding"/>
    <property type="evidence" value="ECO:0007669"/>
    <property type="project" value="TreeGrafter"/>
</dbReference>
<dbReference type="InterPro" id="IPR030125">
    <property type="entry name" value="SPIN90/Ldb17"/>
</dbReference>
<dbReference type="GO" id="GO:0030479">
    <property type="term" value="C:actin cortical patch"/>
    <property type="evidence" value="ECO:0007669"/>
    <property type="project" value="TreeGrafter"/>
</dbReference>
<dbReference type="GO" id="GO:0051666">
    <property type="term" value="P:actin cortical patch localization"/>
    <property type="evidence" value="ECO:0007669"/>
    <property type="project" value="TreeGrafter"/>
</dbReference>
<dbReference type="STRING" id="246404.A0A507FJ04"/>
<dbReference type="Proteomes" id="UP000320333">
    <property type="component" value="Unassembled WGS sequence"/>
</dbReference>
<gene>
    <name evidence="3" type="ORF">CcCBS67573_g02418</name>
</gene>
<accession>A0A507FJ04</accession>
<evidence type="ECO:0000259" key="2">
    <source>
        <dbReference type="Pfam" id="PF09431"/>
    </source>
</evidence>
<evidence type="ECO:0000313" key="3">
    <source>
        <dbReference type="EMBL" id="TPX76284.1"/>
    </source>
</evidence>
<dbReference type="PANTHER" id="PTHR13357:SF1">
    <property type="entry name" value="NCK-INTERACTING PROTEIN WITH SH3 DOMAIN"/>
    <property type="match status" value="1"/>
</dbReference>